<evidence type="ECO:0000313" key="4">
    <source>
        <dbReference type="Proteomes" id="UP000249363"/>
    </source>
</evidence>
<feature type="compositionally biased region" description="Polar residues" evidence="1">
    <location>
        <begin position="308"/>
        <end position="321"/>
    </location>
</feature>
<feature type="compositionally biased region" description="Basic and acidic residues" evidence="1">
    <location>
        <begin position="322"/>
        <end position="336"/>
    </location>
</feature>
<comment type="caution">
    <text evidence="3">The sequence shown here is derived from an EMBL/GenBank/DDBJ whole genome shotgun (WGS) entry which is preliminary data.</text>
</comment>
<dbReference type="Pfam" id="PF10358">
    <property type="entry name" value="NT-C2"/>
    <property type="match status" value="1"/>
</dbReference>
<evidence type="ECO:0000256" key="1">
    <source>
        <dbReference type="SAM" id="MobiDB-lite"/>
    </source>
</evidence>
<dbReference type="InterPro" id="IPR039931">
    <property type="entry name" value="EEIG1/2-like"/>
</dbReference>
<dbReference type="PANTHER" id="PTHR21456:SF1">
    <property type="entry name" value="C2 NT-TYPE DOMAIN-CONTAINING PROTEIN"/>
    <property type="match status" value="1"/>
</dbReference>
<reference evidence="3 4" key="1">
    <citation type="journal article" date="2017" name="Biotechnol. Biofuels">
        <title>Differential beta-glucosidase expression as a function of carbon source availability in Talaromyces amestolkiae: a genomic and proteomic approach.</title>
        <authorList>
            <person name="de Eugenio L.I."/>
            <person name="Mendez-Liter J.A."/>
            <person name="Nieto-Dominguez M."/>
            <person name="Alonso L."/>
            <person name="Gil-Munoz J."/>
            <person name="Barriuso J."/>
            <person name="Prieto A."/>
            <person name="Martinez M.J."/>
        </authorList>
    </citation>
    <scope>NUCLEOTIDE SEQUENCE [LARGE SCALE GENOMIC DNA]</scope>
    <source>
        <strain evidence="3 4">CIB</strain>
    </source>
</reference>
<dbReference type="GeneID" id="63789585"/>
<evidence type="ECO:0000313" key="3">
    <source>
        <dbReference type="EMBL" id="RAO64356.1"/>
    </source>
</evidence>
<sequence length="355" mass="40099">MQAFVPKNRRTKFELKLRILDLNNIPLVAGTSYVKWHLPSSIAAEHRGHTDRAVIQDHRASWDYEKELPVKLTIDRNHMLQECDISFEIFQEFSSGSRGDRITLGNIKLNLAEYVDRSEDDNGIVRRYLMQDSKINSTLKVGILMRQVEGDKNYITSAPHPIYLEGFEESLLRLRRPPLKSAMVFGGIAGILPHEHGETEEPGSLPSINVSRETGDLQDMYRRTLAASWTAQSDELLPDQLIEDLFAGGRGVRSATRSGARSERADDDDGNISDTGSRTTVQESRSDNKRPKSALSSRSRTDLRDTDSTMSGRGSLESSFQDTKEKAWKSSKASHEVSEFDIRDDLRTWEITVND</sequence>
<dbReference type="OrthoDB" id="3365224at2759"/>
<dbReference type="Proteomes" id="UP000249363">
    <property type="component" value="Unassembled WGS sequence"/>
</dbReference>
<name>A0A364KLC8_TALAM</name>
<organism evidence="3 4">
    <name type="scientific">Talaromyces amestolkiae</name>
    <dbReference type="NCBI Taxonomy" id="1196081"/>
    <lineage>
        <taxon>Eukaryota</taxon>
        <taxon>Fungi</taxon>
        <taxon>Dikarya</taxon>
        <taxon>Ascomycota</taxon>
        <taxon>Pezizomycotina</taxon>
        <taxon>Eurotiomycetes</taxon>
        <taxon>Eurotiomycetidae</taxon>
        <taxon>Eurotiales</taxon>
        <taxon>Trichocomaceae</taxon>
        <taxon>Talaromyces</taxon>
        <taxon>Talaromyces sect. Talaromyces</taxon>
    </lineage>
</organism>
<proteinExistence type="predicted"/>
<evidence type="ECO:0000259" key="2">
    <source>
        <dbReference type="PROSITE" id="PS51840"/>
    </source>
</evidence>
<dbReference type="PANTHER" id="PTHR21456">
    <property type="entry name" value="FAMILY WITH SEQUENCE SIMILARITY 102"/>
    <property type="match status" value="1"/>
</dbReference>
<feature type="compositionally biased region" description="Polar residues" evidence="1">
    <location>
        <begin position="272"/>
        <end position="283"/>
    </location>
</feature>
<feature type="region of interest" description="Disordered" evidence="1">
    <location>
        <begin position="252"/>
        <end position="336"/>
    </location>
</feature>
<feature type="domain" description="C2 NT-type" evidence="2">
    <location>
        <begin position="3"/>
        <end position="147"/>
    </location>
</feature>
<dbReference type="EMBL" id="MIKG01000001">
    <property type="protein sequence ID" value="RAO64356.1"/>
    <property type="molecule type" value="Genomic_DNA"/>
</dbReference>
<dbReference type="RefSeq" id="XP_040728873.1">
    <property type="nucleotide sequence ID" value="XM_040875962.1"/>
</dbReference>
<accession>A0A364KLC8</accession>
<dbReference type="STRING" id="1196081.A0A364KLC8"/>
<protein>
    <recommendedName>
        <fullName evidence="2">C2 NT-type domain-containing protein</fullName>
    </recommendedName>
</protein>
<gene>
    <name evidence="3" type="ORF">BHQ10_000368</name>
</gene>
<dbReference type="InterPro" id="IPR019448">
    <property type="entry name" value="NT-C2"/>
</dbReference>
<keyword evidence="4" id="KW-1185">Reference proteome</keyword>
<dbReference type="AlphaFoldDB" id="A0A364KLC8"/>
<dbReference type="PROSITE" id="PS51840">
    <property type="entry name" value="C2_NT"/>
    <property type="match status" value="1"/>
</dbReference>